<feature type="region of interest" description="Disordered" evidence="7">
    <location>
        <begin position="211"/>
        <end position="238"/>
    </location>
</feature>
<keyword evidence="4 10" id="KW-0347">Helicase</keyword>
<feature type="region of interest" description="Disordered" evidence="7">
    <location>
        <begin position="1"/>
        <end position="42"/>
    </location>
</feature>
<dbReference type="FunFam" id="1.20.120.1080:FF:000002">
    <property type="entry name" value="Putative ATP-dependent RNA helicase DHX36"/>
    <property type="match status" value="1"/>
</dbReference>
<dbReference type="SUPFAM" id="SSF52540">
    <property type="entry name" value="P-loop containing nucleoside triphosphate hydrolases"/>
    <property type="match status" value="1"/>
</dbReference>
<feature type="region of interest" description="Disordered" evidence="7">
    <location>
        <begin position="348"/>
        <end position="468"/>
    </location>
</feature>
<evidence type="ECO:0000256" key="6">
    <source>
        <dbReference type="ARBA" id="ARBA00047984"/>
    </source>
</evidence>
<feature type="region of interest" description="Disordered" evidence="7">
    <location>
        <begin position="916"/>
        <end position="938"/>
    </location>
</feature>
<name>A0A9N8HCI5_9STRA</name>
<proteinExistence type="predicted"/>
<feature type="compositionally biased region" description="Basic residues" evidence="7">
    <location>
        <begin position="1"/>
        <end position="11"/>
    </location>
</feature>
<evidence type="ECO:0000256" key="5">
    <source>
        <dbReference type="ARBA" id="ARBA00022840"/>
    </source>
</evidence>
<dbReference type="GO" id="GO:0003724">
    <property type="term" value="F:RNA helicase activity"/>
    <property type="evidence" value="ECO:0007669"/>
    <property type="project" value="UniProtKB-EC"/>
</dbReference>
<dbReference type="Pfam" id="PF24899">
    <property type="entry name" value="UBA_DHX29"/>
    <property type="match status" value="1"/>
</dbReference>
<dbReference type="InterPro" id="IPR001650">
    <property type="entry name" value="Helicase_C-like"/>
</dbReference>
<evidence type="ECO:0000256" key="2">
    <source>
        <dbReference type="ARBA" id="ARBA00022741"/>
    </source>
</evidence>
<dbReference type="InterPro" id="IPR048333">
    <property type="entry name" value="HA2_WH"/>
</dbReference>
<dbReference type="SMART" id="SM00847">
    <property type="entry name" value="HA2"/>
    <property type="match status" value="1"/>
</dbReference>
<dbReference type="Gene3D" id="1.20.120.1080">
    <property type="match status" value="1"/>
</dbReference>
<organism evidence="10 11">
    <name type="scientific">Seminavis robusta</name>
    <dbReference type="NCBI Taxonomy" id="568900"/>
    <lineage>
        <taxon>Eukaryota</taxon>
        <taxon>Sar</taxon>
        <taxon>Stramenopiles</taxon>
        <taxon>Ochrophyta</taxon>
        <taxon>Bacillariophyta</taxon>
        <taxon>Bacillariophyceae</taxon>
        <taxon>Bacillariophycidae</taxon>
        <taxon>Naviculales</taxon>
        <taxon>Naviculaceae</taxon>
        <taxon>Seminavis</taxon>
    </lineage>
</organism>
<dbReference type="Pfam" id="PF00271">
    <property type="entry name" value="Helicase_C"/>
    <property type="match status" value="1"/>
</dbReference>
<evidence type="ECO:0000313" key="10">
    <source>
        <dbReference type="EMBL" id="CAB9507370.1"/>
    </source>
</evidence>
<dbReference type="GO" id="GO:0005524">
    <property type="term" value="F:ATP binding"/>
    <property type="evidence" value="ECO:0007669"/>
    <property type="project" value="UniProtKB-KW"/>
</dbReference>
<keyword evidence="3" id="KW-0378">Hydrolase</keyword>
<dbReference type="PROSITE" id="PS51192">
    <property type="entry name" value="HELICASE_ATP_BIND_1"/>
    <property type="match status" value="1"/>
</dbReference>
<dbReference type="OrthoDB" id="5600252at2759"/>
<dbReference type="InterPro" id="IPR011545">
    <property type="entry name" value="DEAD/DEAH_box_helicase_dom"/>
</dbReference>
<evidence type="ECO:0000259" key="9">
    <source>
        <dbReference type="PROSITE" id="PS51194"/>
    </source>
</evidence>
<keyword evidence="11" id="KW-1185">Reference proteome</keyword>
<dbReference type="SUPFAM" id="SSF54768">
    <property type="entry name" value="dsRNA-binding domain-like"/>
    <property type="match status" value="1"/>
</dbReference>
<reference evidence="10" key="1">
    <citation type="submission" date="2020-06" db="EMBL/GenBank/DDBJ databases">
        <authorList>
            <consortium name="Plant Systems Biology data submission"/>
        </authorList>
    </citation>
    <scope>NUCLEOTIDE SEQUENCE</scope>
    <source>
        <strain evidence="10">D6</strain>
    </source>
</reference>
<dbReference type="InterPro" id="IPR056890">
    <property type="entry name" value="UBA_DHX29-like"/>
</dbReference>
<dbReference type="EC" id="3.6.4.13" evidence="1"/>
<dbReference type="GO" id="GO:0016787">
    <property type="term" value="F:hydrolase activity"/>
    <property type="evidence" value="ECO:0007669"/>
    <property type="project" value="UniProtKB-KW"/>
</dbReference>
<comment type="catalytic activity">
    <reaction evidence="6">
        <text>ATP + H2O = ADP + phosphate + H(+)</text>
        <dbReference type="Rhea" id="RHEA:13065"/>
        <dbReference type="ChEBI" id="CHEBI:15377"/>
        <dbReference type="ChEBI" id="CHEBI:15378"/>
        <dbReference type="ChEBI" id="CHEBI:30616"/>
        <dbReference type="ChEBI" id="CHEBI:43474"/>
        <dbReference type="ChEBI" id="CHEBI:456216"/>
        <dbReference type="EC" id="3.6.4.13"/>
    </reaction>
</comment>
<evidence type="ECO:0000256" key="3">
    <source>
        <dbReference type="ARBA" id="ARBA00022801"/>
    </source>
</evidence>
<evidence type="ECO:0000256" key="1">
    <source>
        <dbReference type="ARBA" id="ARBA00012552"/>
    </source>
</evidence>
<evidence type="ECO:0000256" key="7">
    <source>
        <dbReference type="SAM" id="MobiDB-lite"/>
    </source>
</evidence>
<keyword evidence="2" id="KW-0547">Nucleotide-binding</keyword>
<dbReference type="EMBL" id="CAICTM010000302">
    <property type="protein sequence ID" value="CAB9507370.1"/>
    <property type="molecule type" value="Genomic_DNA"/>
</dbReference>
<dbReference type="SMART" id="SM00487">
    <property type="entry name" value="DEXDc"/>
    <property type="match status" value="1"/>
</dbReference>
<dbReference type="GO" id="GO:0003723">
    <property type="term" value="F:RNA binding"/>
    <property type="evidence" value="ECO:0007669"/>
    <property type="project" value="TreeGrafter"/>
</dbReference>
<feature type="domain" description="Helicase ATP-binding" evidence="8">
    <location>
        <begin position="699"/>
        <end position="868"/>
    </location>
</feature>
<feature type="region of interest" description="Disordered" evidence="7">
    <location>
        <begin position="250"/>
        <end position="282"/>
    </location>
</feature>
<dbReference type="InterPro" id="IPR027417">
    <property type="entry name" value="P-loop_NTPase"/>
</dbReference>
<dbReference type="Pfam" id="PF21010">
    <property type="entry name" value="HA2_C"/>
    <property type="match status" value="1"/>
</dbReference>
<comment type="caution">
    <text evidence="10">The sequence shown here is derived from an EMBL/GenBank/DDBJ whole genome shotgun (WGS) entry which is preliminary data.</text>
</comment>
<protein>
    <recommendedName>
        <fullName evidence="1">RNA helicase</fullName>
        <ecNumber evidence="1">3.6.4.13</ecNumber>
    </recommendedName>
</protein>
<feature type="compositionally biased region" description="Basic and acidic residues" evidence="7">
    <location>
        <begin position="916"/>
        <end position="925"/>
    </location>
</feature>
<sequence length="1524" mass="170004">MGKKSNKKRQKQQSNQRGYSTNSKNASTSSNATTSKSAAAGHALHVKKNKPAVSGETHQDLQKLLESLSLLEADNGNDNGNTACSTSTSVYEYDPDRFWKKLVGLHATLDHWGFSLGQMERAVAALGYGVTLESALDWLCLHLDTQELPPLFTEGTVRLDQQQQQQQQASASSGPLAVHLVKPVKLPEHSVEQDTLPIQQDPNEYLQRRAAEAPNPNTKDSIDLQEEQNGNDKASEESKAWILQQYQYEEEGQQDDQDHAPPSSSHLATETETTLRVQETPQPHQIVTSGTAIVDPQEKRLAELQTQLQEQEADLHNDANNYMRSKQEIKQLQNSTKKLRQQVQKLKKRVEQKKAQEEEEAAAAVAVVAPAKHEQETEDPQPPQPPGDDYGGGLFGTDNDEEEEAGMFASFFDQVSPPSATTDTTTTIQPGKTAPTTKDKPEQDPPSNNQDPVVPLDSIPKGWTGKTPQQILQDWCQKNKIKKRPQFFQLRGQNGARVRVDTQPDPIKMETNNAMPSYKDAQQYLATKVLYQLEPDLPLYRIMPPFYRDLWRSWMDAVKDEQELQQREVDDALRAKIQQLADAAPKPKKKVHQSKNNKNHNNNKRETQQSDDTEDLVRDTWEDDDDDDQPIRTKGVAVSCSRSDGKDAGSNSNHYGVVSRAGKAIQDEFLNRQQQSTVYQSMLEARKGLPMYSFRDPILEAVDQNPVTILCAETGAGKTTQCPQFILEEAFAKGMGDKVSVLCTQPRRVAATSVAERVSEEMGEPALGQTVGYQIRLEAKRSSKTRLLFCTTGVVLRRLQDDPLLKGISHVCVDEVHERQYQVDCLLVMLRKLLRNGRPDLKVILMSATLDAKLFASFFGGAPVLNVPGRTFPVSTFHMEDMLDATNHIVEEGSRYALREDRGHRGTASIAITTRGGEKRKEMHSLDQGGAHSGDLPEDFYPGYKMSTRRSMTRVNEEIINYDLIEDVLHLLLVQPEQNDYLLPPEGADLSNGAVLVFLPGFGEIRALTERLAASSSFGNKQRFDIIPMHSTLSPQDQRRAFLKPRKGCRKLILATNIAETSVTIPDVVCVIDAGRVREVRVDKRTSTSRLVTDWCSQASAKQRAGRAGRVQPGICLKLYSSWTDTATMKENAQPEIRRVPLEDVCLSILAGSFASSCMEFLQETPQPPAEEAVRSALRILCDVGAISLIADKTKGRESEQLTPLGRHLARLPVDVRLGKILLYGSLFKCIDPVLTAAASLSCKSPFSAFVSDALQAKAKHKQFWDENSDFLTLCNVWEAYEKALSEGVSKARSFCYENYLSFSALREIADTRRHFMELLMGIGFLDRKKLGKEADGGNKRASLSQSLLSSSYNANTGNVDVVHSVICAGLYPNVGYLAPNPSGSGERQLWHRNERLFFHSASVNAKLKTTHRYPTSWIAFHEKFGTQHRTSVSTTCFIHPFAMLLFGGTVIVKHTERKVIIDDWIEVPMAAQSGVMFREVRAQVEKLLQSFHMDHHRTSGNDKRQQMVDGVIGLLSTETGTIP</sequence>
<keyword evidence="5" id="KW-0067">ATP-binding</keyword>
<feature type="compositionally biased region" description="Low complexity" evidence="7">
    <location>
        <begin position="12"/>
        <end position="40"/>
    </location>
</feature>
<dbReference type="Gene3D" id="3.40.50.300">
    <property type="entry name" value="P-loop containing nucleotide triphosphate hydrolases"/>
    <property type="match status" value="2"/>
</dbReference>
<dbReference type="CDD" id="cd17917">
    <property type="entry name" value="DEXHc_RHA-like"/>
    <property type="match status" value="1"/>
</dbReference>
<dbReference type="Pfam" id="PF00270">
    <property type="entry name" value="DEAD"/>
    <property type="match status" value="1"/>
</dbReference>
<dbReference type="Pfam" id="PF04408">
    <property type="entry name" value="WHD_HA2"/>
    <property type="match status" value="1"/>
</dbReference>
<dbReference type="Proteomes" id="UP001153069">
    <property type="component" value="Unassembled WGS sequence"/>
</dbReference>
<evidence type="ECO:0000313" key="11">
    <source>
        <dbReference type="Proteomes" id="UP001153069"/>
    </source>
</evidence>
<accession>A0A9N8HCI5</accession>
<dbReference type="InterPro" id="IPR014001">
    <property type="entry name" value="Helicase_ATP-bd"/>
</dbReference>
<dbReference type="Pfam" id="PF07717">
    <property type="entry name" value="OB_NTP_bind"/>
    <property type="match status" value="1"/>
</dbReference>
<dbReference type="PROSITE" id="PS51194">
    <property type="entry name" value="HELICASE_CTER"/>
    <property type="match status" value="1"/>
</dbReference>
<feature type="compositionally biased region" description="Basic residues" evidence="7">
    <location>
        <begin position="586"/>
        <end position="602"/>
    </location>
</feature>
<feature type="region of interest" description="Disordered" evidence="7">
    <location>
        <begin position="581"/>
        <end position="654"/>
    </location>
</feature>
<evidence type="ECO:0000259" key="8">
    <source>
        <dbReference type="PROSITE" id="PS51192"/>
    </source>
</evidence>
<dbReference type="SMART" id="SM00490">
    <property type="entry name" value="HELICc"/>
    <property type="match status" value="1"/>
</dbReference>
<dbReference type="PANTHER" id="PTHR18934">
    <property type="entry name" value="ATP-DEPENDENT RNA HELICASE"/>
    <property type="match status" value="1"/>
</dbReference>
<dbReference type="CDD" id="cd18791">
    <property type="entry name" value="SF2_C_RHA"/>
    <property type="match status" value="1"/>
</dbReference>
<dbReference type="InterPro" id="IPR007502">
    <property type="entry name" value="Helicase-assoc_dom"/>
</dbReference>
<feature type="domain" description="Helicase C-terminal" evidence="9">
    <location>
        <begin position="967"/>
        <end position="1153"/>
    </location>
</feature>
<evidence type="ECO:0000256" key="4">
    <source>
        <dbReference type="ARBA" id="ARBA00022806"/>
    </source>
</evidence>
<dbReference type="FunFam" id="3.40.50.300:FF:000500">
    <property type="entry name" value="ATP-dependent RNA helicase DHX29"/>
    <property type="match status" value="1"/>
</dbReference>
<gene>
    <name evidence="10" type="ORF">SEMRO_303_G112430.1</name>
</gene>
<feature type="compositionally biased region" description="Polar residues" evidence="7">
    <location>
        <begin position="262"/>
        <end position="282"/>
    </location>
</feature>
<dbReference type="PANTHER" id="PTHR18934:SF145">
    <property type="entry name" value="ATP-DEPENDENT RNA HELICASE DHX57-RELATED"/>
    <property type="match status" value="1"/>
</dbReference>
<dbReference type="InterPro" id="IPR011709">
    <property type="entry name" value="DEAD-box_helicase_OB_fold"/>
</dbReference>